<keyword evidence="2" id="KW-1185">Reference proteome</keyword>
<evidence type="ECO:0000313" key="2">
    <source>
        <dbReference type="Proteomes" id="UP001302368"/>
    </source>
</evidence>
<evidence type="ECO:0000313" key="1">
    <source>
        <dbReference type="EMBL" id="WOZ76061.1"/>
    </source>
</evidence>
<dbReference type="RefSeq" id="WP_160268617.1">
    <property type="nucleotide sequence ID" value="NZ_CP040677.1"/>
</dbReference>
<sequence>MRSSAEHVRGVICQHFPNHSEAARYWDSLKPELRGVVLYAASVNGCEALSASLAKCNWRELYARLDHRQMMLLRSGIREARNLFAGFGSLRKEDFSPRTARRASQISAQQPTAPVLPASTANLIAGRNQLRQHKTQGQQA</sequence>
<protein>
    <recommendedName>
        <fullName evidence="3">Transposase</fullName>
    </recommendedName>
</protein>
<organism evidence="1 2">
    <name type="scientific">Kosakonia sacchari</name>
    <dbReference type="NCBI Taxonomy" id="1158459"/>
    <lineage>
        <taxon>Bacteria</taxon>
        <taxon>Pseudomonadati</taxon>
        <taxon>Pseudomonadota</taxon>
        <taxon>Gammaproteobacteria</taxon>
        <taxon>Enterobacterales</taxon>
        <taxon>Enterobacteriaceae</taxon>
        <taxon>Kosakonia</taxon>
    </lineage>
</organism>
<proteinExistence type="predicted"/>
<gene>
    <name evidence="1" type="ORF">Q8Y70_15800</name>
</gene>
<evidence type="ECO:0008006" key="3">
    <source>
        <dbReference type="Google" id="ProtNLM"/>
    </source>
</evidence>
<dbReference type="Proteomes" id="UP001302368">
    <property type="component" value="Chromosome"/>
</dbReference>
<name>A0ABZ0MKR0_9ENTR</name>
<dbReference type="EMBL" id="CP137744">
    <property type="protein sequence ID" value="WOZ76061.1"/>
    <property type="molecule type" value="Genomic_DNA"/>
</dbReference>
<accession>A0ABZ0MKR0</accession>
<reference evidence="1 2" key="1">
    <citation type="submission" date="2023-10" db="EMBL/GenBank/DDBJ databases">
        <title>Genome sequencing of the isolated polysaccharide-producing bacterium Kosakonia sacchari KS2022.</title>
        <authorList>
            <person name="Yi X."/>
        </authorList>
    </citation>
    <scope>NUCLEOTIDE SEQUENCE [LARGE SCALE GENOMIC DNA]</scope>
    <source>
        <strain evidence="1 2">KS2022</strain>
    </source>
</reference>